<name>M2UQ48_STUST</name>
<dbReference type="RefSeq" id="WP_003299889.1">
    <property type="nucleotide sequence ID" value="NZ_AOBS01000038.1"/>
</dbReference>
<sequence>MELNKAVIDCMRSLRRRLRDEQQLDIHLDQPDAVTAMLAGCMNSNDELTRELGRQLAAFSDRLPAPPPPPRTASSGATVRIYRGQRVLA</sequence>
<evidence type="ECO:0000313" key="2">
    <source>
        <dbReference type="EMBL" id="EME00725.1"/>
    </source>
</evidence>
<organism evidence="2 3">
    <name type="scientific">Stutzerimonas stutzeri NF13</name>
    <dbReference type="NCBI Taxonomy" id="1212548"/>
    <lineage>
        <taxon>Bacteria</taxon>
        <taxon>Pseudomonadati</taxon>
        <taxon>Pseudomonadota</taxon>
        <taxon>Gammaproteobacteria</taxon>
        <taxon>Pseudomonadales</taxon>
        <taxon>Pseudomonadaceae</taxon>
        <taxon>Stutzerimonas</taxon>
    </lineage>
</organism>
<evidence type="ECO:0000313" key="3">
    <source>
        <dbReference type="Proteomes" id="UP000011700"/>
    </source>
</evidence>
<dbReference type="OrthoDB" id="7013325at2"/>
<gene>
    <name evidence="2" type="ORF">B381_08305</name>
</gene>
<dbReference type="Proteomes" id="UP000011700">
    <property type="component" value="Unassembled WGS sequence"/>
</dbReference>
<evidence type="ECO:0000256" key="1">
    <source>
        <dbReference type="SAM" id="MobiDB-lite"/>
    </source>
</evidence>
<dbReference type="EMBL" id="AOBS01000038">
    <property type="protein sequence ID" value="EME00725.1"/>
    <property type="molecule type" value="Genomic_DNA"/>
</dbReference>
<proteinExistence type="predicted"/>
<dbReference type="eggNOG" id="ENOG502ZEXD">
    <property type="taxonomic scope" value="Bacteria"/>
</dbReference>
<protein>
    <submittedName>
        <fullName evidence="2">Uncharacterized protein</fullName>
    </submittedName>
</protein>
<accession>M2UQ48</accession>
<feature type="region of interest" description="Disordered" evidence="1">
    <location>
        <begin position="60"/>
        <end position="79"/>
    </location>
</feature>
<dbReference type="AlphaFoldDB" id="M2UQ48"/>
<dbReference type="PATRIC" id="fig|1212548.4.peg.1610"/>
<comment type="caution">
    <text evidence="2">The sequence shown here is derived from an EMBL/GenBank/DDBJ whole genome shotgun (WGS) entry which is preliminary data.</text>
</comment>
<reference evidence="2 3" key="1">
    <citation type="journal article" date="2013" name="Genome Announc.">
        <title>Draft Genome of Pseudomonas stutzeri Strain NF13, a Nitrogen Fixer Isolated from the Galapagos Rift Hydrothermal Vent.</title>
        <authorList>
            <person name="Pena A."/>
            <person name="Busquets A."/>
            <person name="Gomila M."/>
            <person name="Mayol J."/>
            <person name="Bosch R."/>
            <person name="Nogales B."/>
            <person name="Garcia-Valdes E."/>
            <person name="Bennasar A."/>
            <person name="Lalucat J."/>
        </authorList>
    </citation>
    <scope>NUCLEOTIDE SEQUENCE [LARGE SCALE GENOMIC DNA]</scope>
    <source>
        <strain evidence="2 3">NF13</strain>
    </source>
</reference>